<keyword evidence="3" id="KW-1185">Reference proteome</keyword>
<dbReference type="Proteomes" id="UP000299102">
    <property type="component" value="Unassembled WGS sequence"/>
</dbReference>
<gene>
    <name evidence="2" type="ORF">EVAR_26942_1</name>
</gene>
<protein>
    <submittedName>
        <fullName evidence="2">Uncharacterized protein</fullName>
    </submittedName>
</protein>
<name>A0A4C1VJJ1_EUMVA</name>
<evidence type="ECO:0000313" key="3">
    <source>
        <dbReference type="Proteomes" id="UP000299102"/>
    </source>
</evidence>
<reference evidence="2 3" key="1">
    <citation type="journal article" date="2019" name="Commun. Biol.">
        <title>The bagworm genome reveals a unique fibroin gene that provides high tensile strength.</title>
        <authorList>
            <person name="Kono N."/>
            <person name="Nakamura H."/>
            <person name="Ohtoshi R."/>
            <person name="Tomita M."/>
            <person name="Numata K."/>
            <person name="Arakawa K."/>
        </authorList>
    </citation>
    <scope>NUCLEOTIDE SEQUENCE [LARGE SCALE GENOMIC DNA]</scope>
</reference>
<feature type="region of interest" description="Disordered" evidence="1">
    <location>
        <begin position="59"/>
        <end position="80"/>
    </location>
</feature>
<dbReference type="EMBL" id="BGZK01000361">
    <property type="protein sequence ID" value="GBP39156.1"/>
    <property type="molecule type" value="Genomic_DNA"/>
</dbReference>
<evidence type="ECO:0000256" key="1">
    <source>
        <dbReference type="SAM" id="MobiDB-lite"/>
    </source>
</evidence>
<evidence type="ECO:0000313" key="2">
    <source>
        <dbReference type="EMBL" id="GBP39156.1"/>
    </source>
</evidence>
<accession>A0A4C1VJJ1</accession>
<organism evidence="2 3">
    <name type="scientific">Eumeta variegata</name>
    <name type="common">Bagworm moth</name>
    <name type="synonym">Eumeta japonica</name>
    <dbReference type="NCBI Taxonomy" id="151549"/>
    <lineage>
        <taxon>Eukaryota</taxon>
        <taxon>Metazoa</taxon>
        <taxon>Ecdysozoa</taxon>
        <taxon>Arthropoda</taxon>
        <taxon>Hexapoda</taxon>
        <taxon>Insecta</taxon>
        <taxon>Pterygota</taxon>
        <taxon>Neoptera</taxon>
        <taxon>Endopterygota</taxon>
        <taxon>Lepidoptera</taxon>
        <taxon>Glossata</taxon>
        <taxon>Ditrysia</taxon>
        <taxon>Tineoidea</taxon>
        <taxon>Psychidae</taxon>
        <taxon>Oiketicinae</taxon>
        <taxon>Eumeta</taxon>
    </lineage>
</organism>
<dbReference type="AlphaFoldDB" id="A0A4C1VJJ1"/>
<proteinExistence type="predicted"/>
<sequence length="98" mass="10883">MLKGSETVALENFMQAELVTYYGGAKSEAPQNRRVCMKRLIEATETLVVLSHEVKDSITRGAARGRRPAPRGGESGFVDSTFSQLKQRSETLFYAEKV</sequence>
<comment type="caution">
    <text evidence="2">The sequence shown here is derived from an EMBL/GenBank/DDBJ whole genome shotgun (WGS) entry which is preliminary data.</text>
</comment>